<evidence type="ECO:0000256" key="1">
    <source>
        <dbReference type="SAM" id="MobiDB-lite"/>
    </source>
</evidence>
<dbReference type="Gene3D" id="3.30.10.20">
    <property type="match status" value="3"/>
</dbReference>
<gene>
    <name evidence="4" type="ORF">HRQ87_13160</name>
</gene>
<reference evidence="4 5" key="1">
    <citation type="submission" date="2020-06" db="EMBL/GenBank/DDBJ databases">
        <title>Sulfitobacter algicola sp. nov., isolated from green algae.</title>
        <authorList>
            <person name="Wang C."/>
        </authorList>
    </citation>
    <scope>NUCLEOTIDE SEQUENCE [LARGE SCALE GENOMIC DNA]</scope>
    <source>
        <strain evidence="4 5">1151</strain>
    </source>
</reference>
<evidence type="ECO:0000259" key="3">
    <source>
        <dbReference type="PROSITE" id="PS51178"/>
    </source>
</evidence>
<dbReference type="RefSeq" id="WP_174138908.1">
    <property type="nucleotide sequence ID" value="NZ_JABUFE010000008.1"/>
</dbReference>
<name>A0ABX2IS66_9RHOB</name>
<keyword evidence="2" id="KW-0472">Membrane</keyword>
<dbReference type="Proteomes" id="UP000777935">
    <property type="component" value="Unassembled WGS sequence"/>
</dbReference>
<accession>A0ABX2IS66</accession>
<dbReference type="CDD" id="cd06577">
    <property type="entry name" value="PASTA_pknB"/>
    <property type="match status" value="2"/>
</dbReference>
<evidence type="ECO:0000313" key="5">
    <source>
        <dbReference type="Proteomes" id="UP000777935"/>
    </source>
</evidence>
<feature type="domain" description="PASTA" evidence="3">
    <location>
        <begin position="283"/>
        <end position="352"/>
    </location>
</feature>
<proteinExistence type="predicted"/>
<feature type="transmembrane region" description="Helical" evidence="2">
    <location>
        <begin position="128"/>
        <end position="152"/>
    </location>
</feature>
<comment type="caution">
    <text evidence="4">The sequence shown here is derived from an EMBL/GenBank/DDBJ whole genome shotgun (WGS) entry which is preliminary data.</text>
</comment>
<evidence type="ECO:0000313" key="4">
    <source>
        <dbReference type="EMBL" id="NSX55752.1"/>
    </source>
</evidence>
<organism evidence="4 5">
    <name type="scientific">Parasulfitobacter algicola</name>
    <dbReference type="NCBI Taxonomy" id="2614809"/>
    <lineage>
        <taxon>Bacteria</taxon>
        <taxon>Pseudomonadati</taxon>
        <taxon>Pseudomonadota</taxon>
        <taxon>Alphaproteobacteria</taxon>
        <taxon>Rhodobacterales</taxon>
        <taxon>Roseobacteraceae</taxon>
        <taxon>Parasulfitobacter</taxon>
    </lineage>
</organism>
<keyword evidence="2" id="KW-1133">Transmembrane helix</keyword>
<sequence length="480" mass="51518">MPEIVNITQSETKISVGSEQPEIISFDVVNVSERNLDVALQPVPAPGTNGTLPDWIRVLGDQQISLAPSETRKVEIEIAPEAGIEPSDILFCLKAFEPALPEENNDLSSVITATVSGGAVIPPKKTPWGLIAGIAAAVILLIGGGITAFFLLSGPGEMPNLTGKKIAEVQDIIDDLEYGSFEQKNVPLSTEFPESGMIIAQSPEAETELGEDVDIVLTVAGRIIPNVKGKSAREAMQSLIDAGINRGNITVNTPLVVGADGRVTQQAPAANSEFLPNAIVVLTVPKAAIKVPLVTNLSVEAAREKLRRAGFNDRMIRVSAPRRNGANGRVTEQTPAANEVVDRNTRISLVAPQKLRVTRSVPIPIPAQTCARSPFAGTWKNVDSNTRSVTRVVVTPICTNPSQVAKRYTIRMFGSCSPRDCDWGNTTATLSGNQLKAIYDQGFVKRQVFLTKSGSTMKSRITSNYTDSRPTRTSSEAFRK</sequence>
<feature type="domain" description="PASTA" evidence="3">
    <location>
        <begin position="154"/>
        <end position="221"/>
    </location>
</feature>
<dbReference type="EMBL" id="JABUFE010000008">
    <property type="protein sequence ID" value="NSX55752.1"/>
    <property type="molecule type" value="Genomic_DNA"/>
</dbReference>
<feature type="region of interest" description="Disordered" evidence="1">
    <location>
        <begin position="460"/>
        <end position="480"/>
    </location>
</feature>
<keyword evidence="2" id="KW-0812">Transmembrane</keyword>
<dbReference type="SMART" id="SM00740">
    <property type="entry name" value="PASTA"/>
    <property type="match status" value="3"/>
</dbReference>
<dbReference type="InterPro" id="IPR005543">
    <property type="entry name" value="PASTA_dom"/>
</dbReference>
<dbReference type="Pfam" id="PF03793">
    <property type="entry name" value="PASTA"/>
    <property type="match status" value="3"/>
</dbReference>
<protein>
    <submittedName>
        <fullName evidence="4">PASTA domain-containing protein</fullName>
    </submittedName>
</protein>
<evidence type="ECO:0000256" key="2">
    <source>
        <dbReference type="SAM" id="Phobius"/>
    </source>
</evidence>
<keyword evidence="5" id="KW-1185">Reference proteome</keyword>
<dbReference type="PROSITE" id="PS51178">
    <property type="entry name" value="PASTA"/>
    <property type="match status" value="2"/>
</dbReference>